<organism evidence="1 2">
    <name type="scientific">Rhizopus delemar (strain RA 99-880 / ATCC MYA-4621 / FGSC 9543 / NRRL 43880)</name>
    <name type="common">Mucormycosis agent</name>
    <name type="synonym">Rhizopus arrhizus var. delemar</name>
    <dbReference type="NCBI Taxonomy" id="246409"/>
    <lineage>
        <taxon>Eukaryota</taxon>
        <taxon>Fungi</taxon>
        <taxon>Fungi incertae sedis</taxon>
        <taxon>Mucoromycota</taxon>
        <taxon>Mucoromycotina</taxon>
        <taxon>Mucoromycetes</taxon>
        <taxon>Mucorales</taxon>
        <taxon>Mucorineae</taxon>
        <taxon>Rhizopodaceae</taxon>
        <taxon>Rhizopus</taxon>
    </lineage>
</organism>
<proteinExistence type="predicted"/>
<gene>
    <name evidence="1" type="ORF">RO3G_00992</name>
</gene>
<accession>I1BJA8</accession>
<dbReference type="OMA" id="EKHIMSS"/>
<reference evidence="1 2" key="1">
    <citation type="journal article" date="2009" name="PLoS Genet.">
        <title>Genomic analysis of the basal lineage fungus Rhizopus oryzae reveals a whole-genome duplication.</title>
        <authorList>
            <person name="Ma L.-J."/>
            <person name="Ibrahim A.S."/>
            <person name="Skory C."/>
            <person name="Grabherr M.G."/>
            <person name="Burger G."/>
            <person name="Butler M."/>
            <person name="Elias M."/>
            <person name="Idnurm A."/>
            <person name="Lang B.F."/>
            <person name="Sone T."/>
            <person name="Abe A."/>
            <person name="Calvo S.E."/>
            <person name="Corrochano L.M."/>
            <person name="Engels R."/>
            <person name="Fu J."/>
            <person name="Hansberg W."/>
            <person name="Kim J.-M."/>
            <person name="Kodira C.D."/>
            <person name="Koehrsen M.J."/>
            <person name="Liu B."/>
            <person name="Miranda-Saavedra D."/>
            <person name="O'Leary S."/>
            <person name="Ortiz-Castellanos L."/>
            <person name="Poulter R."/>
            <person name="Rodriguez-Romero J."/>
            <person name="Ruiz-Herrera J."/>
            <person name="Shen Y.-Q."/>
            <person name="Zeng Q."/>
            <person name="Galagan J."/>
            <person name="Birren B.W."/>
            <person name="Cuomo C.A."/>
            <person name="Wickes B.L."/>
        </authorList>
    </citation>
    <scope>NUCLEOTIDE SEQUENCE [LARGE SCALE GENOMIC DNA]</scope>
    <source>
        <strain evidence="2">RA 99-880 / ATCC MYA-4621 / FGSC 9543 / NRRL 43880</strain>
    </source>
</reference>
<dbReference type="EMBL" id="CH476732">
    <property type="protein sequence ID" value="EIE76288.1"/>
    <property type="molecule type" value="Genomic_DNA"/>
</dbReference>
<evidence type="ECO:0000313" key="2">
    <source>
        <dbReference type="Proteomes" id="UP000009138"/>
    </source>
</evidence>
<dbReference type="VEuPathDB" id="FungiDB:RO3G_00992"/>
<dbReference type="AlphaFoldDB" id="I1BJA8"/>
<keyword evidence="2" id="KW-1185">Reference proteome</keyword>
<sequence length="99" mass="11393">MMSMVKGLARHESQFRACIADVSEASFTEKHMMPAIRRVLLQDESKDIVYAMIDKPDQNGKKPDFRIGFCCTLFQMMLVADGIYMPMAIDRFCLVEEIH</sequence>
<dbReference type="InParanoid" id="I1BJA8"/>
<protein>
    <submittedName>
        <fullName evidence="1">Uncharacterized protein</fullName>
    </submittedName>
</protein>
<dbReference type="Proteomes" id="UP000009138">
    <property type="component" value="Unassembled WGS sequence"/>
</dbReference>
<dbReference type="GeneID" id="93607964"/>
<evidence type="ECO:0000313" key="1">
    <source>
        <dbReference type="EMBL" id="EIE76288.1"/>
    </source>
</evidence>
<dbReference type="RefSeq" id="XP_067511684.1">
    <property type="nucleotide sequence ID" value="XM_067655583.1"/>
</dbReference>
<dbReference type="OrthoDB" id="2281761at2759"/>
<name>I1BJA8_RHIO9</name>